<dbReference type="Gene3D" id="1.25.10.10">
    <property type="entry name" value="Leucine-rich Repeat Variant"/>
    <property type="match status" value="1"/>
</dbReference>
<dbReference type="Proteomes" id="UP000256345">
    <property type="component" value="Unassembled WGS sequence"/>
</dbReference>
<evidence type="ECO:0008006" key="7">
    <source>
        <dbReference type="Google" id="ProtNLM"/>
    </source>
</evidence>
<evidence type="ECO:0000313" key="3">
    <source>
        <dbReference type="EMBL" id="AKJ03833.1"/>
    </source>
</evidence>
<sequence length="376" mass="41786">MKRLVVSLALLAGCTTTTRQAEPPAPQQTAAPAPEAPPAAKAEAPREPDSVYVFKGVEVFGSRKIPKEKLLALITLPAPGTRMDKKNEAQTKEFIGNLMESKKRLTETGSFAFIRMSVGENQNHTMGVTVDLVDKGDEWRMPFNPEPKGEVADPEGLLAAWSDYLKTFWKLRNQGAVPEWGMGTCRAPMGCYGGFDHPELAPMEQRFIDGVPRNADALVRVLREDKDSGKRMNALMLLIYLSSPEQLVKALLPSVRDPYEGVRNEALRRLGSAQEVSKKPGIVPIEPVLEALWYPLATDRNKAGWTLVHIMEVEGTVHRRQILDKAGEVLVEMAGMRSELDRDPSRKVLAMLAGQDFGDDMAAWRRWFEQSRGARP</sequence>
<dbReference type="AlphaFoldDB" id="A0AAC8QAU2"/>
<reference evidence="3 5" key="1">
    <citation type="submission" date="2015-05" db="EMBL/GenBank/DDBJ databases">
        <title>Genome assembly of Archangium gephyra DSM 2261.</title>
        <authorList>
            <person name="Sharma G."/>
            <person name="Subramanian S."/>
        </authorList>
    </citation>
    <scope>NUCLEOTIDE SEQUENCE [LARGE SCALE GENOMIC DNA]</scope>
    <source>
        <strain evidence="3 5">DSM 2261</strain>
    </source>
</reference>
<evidence type="ECO:0000313" key="6">
    <source>
        <dbReference type="Proteomes" id="UP000256345"/>
    </source>
</evidence>
<dbReference type="RefSeq" id="WP_047857790.1">
    <property type="nucleotide sequence ID" value="NZ_CP011509.1"/>
</dbReference>
<dbReference type="EMBL" id="QUMU01000016">
    <property type="protein sequence ID" value="REG23612.1"/>
    <property type="molecule type" value="Genomic_DNA"/>
</dbReference>
<dbReference type="KEGG" id="age:AA314_05459"/>
<evidence type="ECO:0000256" key="1">
    <source>
        <dbReference type="SAM" id="MobiDB-lite"/>
    </source>
</evidence>
<organism evidence="3 5">
    <name type="scientific">Archangium gephyra</name>
    <dbReference type="NCBI Taxonomy" id="48"/>
    <lineage>
        <taxon>Bacteria</taxon>
        <taxon>Pseudomonadati</taxon>
        <taxon>Myxococcota</taxon>
        <taxon>Myxococcia</taxon>
        <taxon>Myxococcales</taxon>
        <taxon>Cystobacterineae</taxon>
        <taxon>Archangiaceae</taxon>
        <taxon>Archangium</taxon>
    </lineage>
</organism>
<feature type="signal peptide" evidence="2">
    <location>
        <begin position="1"/>
        <end position="21"/>
    </location>
</feature>
<dbReference type="InterPro" id="IPR011989">
    <property type="entry name" value="ARM-like"/>
</dbReference>
<dbReference type="EMBL" id="CP011509">
    <property type="protein sequence ID" value="AKJ03833.1"/>
    <property type="molecule type" value="Genomic_DNA"/>
</dbReference>
<keyword evidence="2" id="KW-0732">Signal</keyword>
<feature type="compositionally biased region" description="Low complexity" evidence="1">
    <location>
        <begin position="17"/>
        <end position="42"/>
    </location>
</feature>
<feature type="region of interest" description="Disordered" evidence="1">
    <location>
        <begin position="17"/>
        <end position="47"/>
    </location>
</feature>
<keyword evidence="6" id="KW-1185">Reference proteome</keyword>
<dbReference type="SUPFAM" id="SSF48371">
    <property type="entry name" value="ARM repeat"/>
    <property type="match status" value="1"/>
</dbReference>
<accession>A0AAC8QAU2</accession>
<dbReference type="Proteomes" id="UP000035579">
    <property type="component" value="Chromosome"/>
</dbReference>
<feature type="chain" id="PRO_5042168644" description="HEAT repeat domain-containing protein" evidence="2">
    <location>
        <begin position="22"/>
        <end position="376"/>
    </location>
</feature>
<evidence type="ECO:0000313" key="5">
    <source>
        <dbReference type="Proteomes" id="UP000035579"/>
    </source>
</evidence>
<proteinExistence type="predicted"/>
<evidence type="ECO:0000256" key="2">
    <source>
        <dbReference type="SAM" id="SignalP"/>
    </source>
</evidence>
<gene>
    <name evidence="3" type="ORF">AA314_05459</name>
    <name evidence="4" type="ORF">ATI61_11682</name>
</gene>
<name>A0AAC8QAU2_9BACT</name>
<reference evidence="4 6" key="2">
    <citation type="submission" date="2018-08" db="EMBL/GenBank/DDBJ databases">
        <title>Genomic Encyclopedia of Archaeal and Bacterial Type Strains, Phase II (KMG-II): from individual species to whole genera.</title>
        <authorList>
            <person name="Goeker M."/>
        </authorList>
    </citation>
    <scope>NUCLEOTIDE SEQUENCE [LARGE SCALE GENOMIC DNA]</scope>
    <source>
        <strain evidence="4 6">DSM 2261</strain>
    </source>
</reference>
<evidence type="ECO:0000313" key="4">
    <source>
        <dbReference type="EMBL" id="REG23612.1"/>
    </source>
</evidence>
<protein>
    <recommendedName>
        <fullName evidence="7">HEAT repeat domain-containing protein</fullName>
    </recommendedName>
</protein>
<dbReference type="InterPro" id="IPR016024">
    <property type="entry name" value="ARM-type_fold"/>
</dbReference>